<organism evidence="7 8">
    <name type="scientific">Stegodyphus mimosarum</name>
    <name type="common">African social velvet spider</name>
    <dbReference type="NCBI Taxonomy" id="407821"/>
    <lineage>
        <taxon>Eukaryota</taxon>
        <taxon>Metazoa</taxon>
        <taxon>Ecdysozoa</taxon>
        <taxon>Arthropoda</taxon>
        <taxon>Chelicerata</taxon>
        <taxon>Arachnida</taxon>
        <taxon>Araneae</taxon>
        <taxon>Araneomorphae</taxon>
        <taxon>Entelegynae</taxon>
        <taxon>Eresoidea</taxon>
        <taxon>Eresidae</taxon>
        <taxon>Stegodyphus</taxon>
    </lineage>
</organism>
<proteinExistence type="predicted"/>
<dbReference type="CDD" id="cd22028">
    <property type="entry name" value="HMG-box_SoxA_SoxB_SoxG"/>
    <property type="match status" value="1"/>
</dbReference>
<dbReference type="STRING" id="407821.A0A087T148"/>
<keyword evidence="8" id="KW-1185">Reference proteome</keyword>
<dbReference type="PRINTS" id="PR00886">
    <property type="entry name" value="HIGHMOBLTY12"/>
</dbReference>
<keyword evidence="2 4" id="KW-0238">DNA-binding</keyword>
<feature type="non-terminal residue" evidence="7">
    <location>
        <position position="349"/>
    </location>
</feature>
<feature type="region of interest" description="Disordered" evidence="5">
    <location>
        <begin position="49"/>
        <end position="79"/>
    </location>
</feature>
<dbReference type="AlphaFoldDB" id="A0A087T148"/>
<dbReference type="GO" id="GO:0030182">
    <property type="term" value="P:neuron differentiation"/>
    <property type="evidence" value="ECO:0007669"/>
    <property type="project" value="TreeGrafter"/>
</dbReference>
<evidence type="ECO:0000256" key="2">
    <source>
        <dbReference type="ARBA" id="ARBA00023125"/>
    </source>
</evidence>
<feature type="compositionally biased region" description="Basic and acidic residues" evidence="5">
    <location>
        <begin position="49"/>
        <end position="66"/>
    </location>
</feature>
<protein>
    <submittedName>
        <fullName evidence="7">Transcription factor Sox-14</fullName>
    </submittedName>
</protein>
<comment type="subcellular location">
    <subcellularLocation>
        <location evidence="1">Nucleus</location>
    </subcellularLocation>
</comment>
<feature type="region of interest" description="Disordered" evidence="5">
    <location>
        <begin position="175"/>
        <end position="246"/>
    </location>
</feature>
<dbReference type="GO" id="GO:0000978">
    <property type="term" value="F:RNA polymerase II cis-regulatory region sequence-specific DNA binding"/>
    <property type="evidence" value="ECO:0007669"/>
    <property type="project" value="TreeGrafter"/>
</dbReference>
<evidence type="ECO:0000259" key="6">
    <source>
        <dbReference type="PROSITE" id="PS50118"/>
    </source>
</evidence>
<evidence type="ECO:0000256" key="4">
    <source>
        <dbReference type="PROSITE-ProRule" id="PRU00267"/>
    </source>
</evidence>
<dbReference type="EMBL" id="KK112918">
    <property type="protein sequence ID" value="KFM58837.1"/>
    <property type="molecule type" value="Genomic_DNA"/>
</dbReference>
<dbReference type="GO" id="GO:0001228">
    <property type="term" value="F:DNA-binding transcription activator activity, RNA polymerase II-specific"/>
    <property type="evidence" value="ECO:0007669"/>
    <property type="project" value="TreeGrafter"/>
</dbReference>
<dbReference type="PANTHER" id="PTHR10270">
    <property type="entry name" value="SOX TRANSCRIPTION FACTOR"/>
    <property type="match status" value="1"/>
</dbReference>
<dbReference type="OrthoDB" id="6437691at2759"/>
<evidence type="ECO:0000256" key="5">
    <source>
        <dbReference type="SAM" id="MobiDB-lite"/>
    </source>
</evidence>
<feature type="domain" description="HMG box" evidence="6">
    <location>
        <begin position="1"/>
        <end position="65"/>
    </location>
</feature>
<dbReference type="GO" id="GO:0000122">
    <property type="term" value="P:negative regulation of transcription by RNA polymerase II"/>
    <property type="evidence" value="ECO:0007669"/>
    <property type="project" value="TreeGrafter"/>
</dbReference>
<dbReference type="FunFam" id="1.10.30.10:FF:000002">
    <property type="entry name" value="transcription factor Sox-2"/>
    <property type="match status" value="1"/>
</dbReference>
<dbReference type="Gene3D" id="1.10.30.10">
    <property type="entry name" value="High mobility group box domain"/>
    <property type="match status" value="1"/>
</dbReference>
<dbReference type="InterPro" id="IPR050140">
    <property type="entry name" value="SRY-related_HMG-box_TF-like"/>
</dbReference>
<feature type="DNA-binding region" description="HMG box" evidence="4">
    <location>
        <begin position="1"/>
        <end position="65"/>
    </location>
</feature>
<feature type="compositionally biased region" description="Polar residues" evidence="5">
    <location>
        <begin position="175"/>
        <end position="210"/>
    </location>
</feature>
<gene>
    <name evidence="7" type="ORF">X975_14488</name>
</gene>
<dbReference type="PANTHER" id="PTHR10270:SF330">
    <property type="entry name" value="TRANSCRIPTION FACTOR SOX-3"/>
    <property type="match status" value="1"/>
</dbReference>
<reference evidence="7 8" key="1">
    <citation type="submission" date="2013-11" db="EMBL/GenBank/DDBJ databases">
        <title>Genome sequencing of Stegodyphus mimosarum.</title>
        <authorList>
            <person name="Bechsgaard J."/>
        </authorList>
    </citation>
    <scope>NUCLEOTIDE SEQUENCE [LARGE SCALE GENOMIC DNA]</scope>
</reference>
<dbReference type="PROSITE" id="PS50118">
    <property type="entry name" value="HMG_BOX_2"/>
    <property type="match status" value="1"/>
</dbReference>
<dbReference type="GO" id="GO:0005634">
    <property type="term" value="C:nucleus"/>
    <property type="evidence" value="ECO:0007669"/>
    <property type="project" value="UniProtKB-SubCell"/>
</dbReference>
<dbReference type="GO" id="GO:0007420">
    <property type="term" value="P:brain development"/>
    <property type="evidence" value="ECO:0007669"/>
    <property type="project" value="TreeGrafter"/>
</dbReference>
<evidence type="ECO:0000313" key="7">
    <source>
        <dbReference type="EMBL" id="KFM58837.1"/>
    </source>
</evidence>
<evidence type="ECO:0000256" key="3">
    <source>
        <dbReference type="ARBA" id="ARBA00023242"/>
    </source>
</evidence>
<dbReference type="SUPFAM" id="SSF47095">
    <property type="entry name" value="HMG-box"/>
    <property type="match status" value="1"/>
</dbReference>
<dbReference type="Proteomes" id="UP000054359">
    <property type="component" value="Unassembled WGS sequence"/>
</dbReference>
<accession>A0A087T148</accession>
<name>A0A087T148_STEMI</name>
<dbReference type="Pfam" id="PF00505">
    <property type="entry name" value="HMG_box"/>
    <property type="match status" value="1"/>
</dbReference>
<evidence type="ECO:0000256" key="1">
    <source>
        <dbReference type="ARBA" id="ARBA00004123"/>
    </source>
</evidence>
<feature type="region of interest" description="Disordered" evidence="5">
    <location>
        <begin position="258"/>
        <end position="279"/>
    </location>
</feature>
<dbReference type="InterPro" id="IPR036910">
    <property type="entry name" value="HMG_box_dom_sf"/>
</dbReference>
<dbReference type="InterPro" id="IPR009071">
    <property type="entry name" value="HMG_box_dom"/>
</dbReference>
<evidence type="ECO:0000313" key="8">
    <source>
        <dbReference type="Proteomes" id="UP000054359"/>
    </source>
</evidence>
<sequence length="349" mass="38956">MNAFMVWSRAQRKKIAVEHPKMHNSEISKRLGAEWKQLSAEEKRPFIDEAKRLREQHMRDHPDYKYRPRRKPKPAVKPSETVLPYSLPYLHQPMDPRWSSQVAAYDSENRPVISTSLAQYAMPFPPYNTPSTYTSDHSDVLHGTMVQAQQQNVSNMQAYKFFPYSNQSAFSQDMLNRGESNSNASSPSMQQTVHSRTSPSISSPEQNHLATPSPAPSERIPMPHPSGMNYSSMNLRPEMMSSHPNAMPQFMSPYQYPSYPAANSPPTPSDASSHGSAPVEDISNVSVKSEIPETSPSSSAGYHPSSAGYGFPPVYGMSMDCLTGTVNTYPLFMSNSALCSRGILQSQQQ</sequence>
<keyword evidence="3 4" id="KW-0539">Nucleus</keyword>
<dbReference type="SMART" id="SM00398">
    <property type="entry name" value="HMG"/>
    <property type="match status" value="1"/>
</dbReference>